<dbReference type="RefSeq" id="WP_389364833.1">
    <property type="nucleotide sequence ID" value="NZ_JBIACK010000021.1"/>
</dbReference>
<keyword evidence="2" id="KW-1185">Reference proteome</keyword>
<dbReference type="EMBL" id="JBIACK010000021">
    <property type="protein sequence ID" value="MFE8703911.1"/>
    <property type="molecule type" value="Genomic_DNA"/>
</dbReference>
<evidence type="ECO:0000313" key="2">
    <source>
        <dbReference type="Proteomes" id="UP001601059"/>
    </source>
</evidence>
<evidence type="ECO:0000313" key="1">
    <source>
        <dbReference type="EMBL" id="MFE8703911.1"/>
    </source>
</evidence>
<organism evidence="1 2">
    <name type="scientific">Cytobacillus spartinae</name>
    <dbReference type="NCBI Taxonomy" id="3299023"/>
    <lineage>
        <taxon>Bacteria</taxon>
        <taxon>Bacillati</taxon>
        <taxon>Bacillota</taxon>
        <taxon>Bacilli</taxon>
        <taxon>Bacillales</taxon>
        <taxon>Bacillaceae</taxon>
        <taxon>Cytobacillus</taxon>
    </lineage>
</organism>
<dbReference type="Proteomes" id="UP001601059">
    <property type="component" value="Unassembled WGS sequence"/>
</dbReference>
<comment type="caution">
    <text evidence="1">The sequence shown here is derived from an EMBL/GenBank/DDBJ whole genome shotgun (WGS) entry which is preliminary data.</text>
</comment>
<protein>
    <submittedName>
        <fullName evidence="1">Uncharacterized protein</fullName>
    </submittedName>
</protein>
<reference evidence="1 2" key="1">
    <citation type="submission" date="2024-08" db="EMBL/GenBank/DDBJ databases">
        <title>Two novel Cytobacillus novel species.</title>
        <authorList>
            <person name="Liu G."/>
        </authorList>
    </citation>
    <scope>NUCLEOTIDE SEQUENCE [LARGE SCALE GENOMIC DNA]</scope>
    <source>
        <strain evidence="1 2">FJAT-54145</strain>
    </source>
</reference>
<accession>A0ABW6KI37</accession>
<gene>
    <name evidence="1" type="ORF">ACFYKX_25395</name>
</gene>
<sequence length="170" mass="19622">MNMKLVTQNEVLGNAINIKSSILDNLVKMKTYMDQQFEQDVVELLKIFYNAAPFDIGKINKKASAVLFVLDFFNQKETLIHRVIKSLELGYVHHVQHITTGEMALELGISPQAIHAHIYDINDPVDVEKVKNSTKKKYIPVKKYPKLILAEKQDFDVFKEWFLDKKKGSE</sequence>
<proteinExistence type="predicted"/>
<name>A0ABW6KI37_9BACI</name>